<dbReference type="RefSeq" id="WP_020834414.1">
    <property type="nucleotide sequence ID" value="NC_021846.1"/>
</dbReference>
<dbReference type="HOGENOM" id="CLU_1577546_0_0_14"/>
<organism evidence="1 2">
    <name type="scientific">Spiroplasma taiwanense CT-1</name>
    <dbReference type="NCBI Taxonomy" id="1276220"/>
    <lineage>
        <taxon>Bacteria</taxon>
        <taxon>Bacillati</taxon>
        <taxon>Mycoplasmatota</taxon>
        <taxon>Mollicutes</taxon>
        <taxon>Entomoplasmatales</taxon>
        <taxon>Spiroplasmataceae</taxon>
        <taxon>Spiroplasma</taxon>
    </lineage>
</organism>
<proteinExistence type="predicted"/>
<dbReference type="EMBL" id="CP005074">
    <property type="protein sequence ID" value="AGR41275.1"/>
    <property type="molecule type" value="Genomic_DNA"/>
</dbReference>
<protein>
    <submittedName>
        <fullName evidence="1">Uncharacterized protein</fullName>
    </submittedName>
</protein>
<dbReference type="Proteomes" id="UP000014984">
    <property type="component" value="Chromosome"/>
</dbReference>
<dbReference type="PATRIC" id="fig|1276220.3.peg.670"/>
<sequence length="169" mass="19949">MNFLLATLFSLGTLTNTVPLLNNQENSINKKEIDQKEDISKFKLKPNSISIKNDEKNIRNYVYLQLIKQYPEDIAFLSDVWLNKNNYIIEGEDFTILKNSIGNKYEILIFALPTNSLFKGFTWFNVWLVPFEQGIDLSEFDKFFDPNNSKNQTTIMMKKKWNSWIIKFK</sequence>
<keyword evidence="2" id="KW-1185">Reference proteome</keyword>
<dbReference type="AlphaFoldDB" id="S5MHF7"/>
<dbReference type="KEGG" id="stai:STAIW_v1c06570"/>
<gene>
    <name evidence="1" type="ORF">STAIW_v1c06570</name>
</gene>
<evidence type="ECO:0000313" key="1">
    <source>
        <dbReference type="EMBL" id="AGR41275.1"/>
    </source>
</evidence>
<accession>S5MHF7</accession>
<reference evidence="1 2" key="1">
    <citation type="journal article" date="2013" name="Genome Biol. Evol.">
        <title>Comparison of metabolic capacities and inference of gene content evolution in mosquito-associated Spiroplasma diminutum and S. taiwanense.</title>
        <authorList>
            <person name="Lo W.S."/>
            <person name="Ku C."/>
            <person name="Chen L.L."/>
            <person name="Chang T.H."/>
            <person name="Kuo C.H."/>
        </authorList>
    </citation>
    <scope>NUCLEOTIDE SEQUENCE [LARGE SCALE GENOMIC DNA]</scope>
    <source>
        <strain evidence="1">CT-1</strain>
    </source>
</reference>
<evidence type="ECO:0000313" key="2">
    <source>
        <dbReference type="Proteomes" id="UP000014984"/>
    </source>
</evidence>
<name>S5MHF7_9MOLU</name>
<dbReference type="STRING" id="1276220.STAIW_v1c06570"/>